<reference evidence="2 3" key="1">
    <citation type="journal article" date="2016" name="Mol. Biol. Evol.">
        <title>Comparative Genomics of Early-Diverging Mushroom-Forming Fungi Provides Insights into the Origins of Lignocellulose Decay Capabilities.</title>
        <authorList>
            <person name="Nagy L.G."/>
            <person name="Riley R."/>
            <person name="Tritt A."/>
            <person name="Adam C."/>
            <person name="Daum C."/>
            <person name="Floudas D."/>
            <person name="Sun H."/>
            <person name="Yadav J.S."/>
            <person name="Pangilinan J."/>
            <person name="Larsson K.H."/>
            <person name="Matsuura K."/>
            <person name="Barry K."/>
            <person name="Labutti K."/>
            <person name="Kuo R."/>
            <person name="Ohm R.A."/>
            <person name="Bhattacharya S.S."/>
            <person name="Shirouzu T."/>
            <person name="Yoshinaga Y."/>
            <person name="Martin F.M."/>
            <person name="Grigoriev I.V."/>
            <person name="Hibbett D.S."/>
        </authorList>
    </citation>
    <scope>NUCLEOTIDE SEQUENCE [LARGE SCALE GENOMIC DNA]</scope>
    <source>
        <strain evidence="2 3">HHB12029</strain>
    </source>
</reference>
<keyword evidence="3" id="KW-1185">Reference proteome</keyword>
<dbReference type="EMBL" id="KV426130">
    <property type="protein sequence ID" value="KZV87307.1"/>
    <property type="molecule type" value="Genomic_DNA"/>
</dbReference>
<dbReference type="Proteomes" id="UP000077266">
    <property type="component" value="Unassembled WGS sequence"/>
</dbReference>
<evidence type="ECO:0000313" key="2">
    <source>
        <dbReference type="EMBL" id="KZV87307.1"/>
    </source>
</evidence>
<dbReference type="AlphaFoldDB" id="A0A165EMU0"/>
<organism evidence="2 3">
    <name type="scientific">Exidia glandulosa HHB12029</name>
    <dbReference type="NCBI Taxonomy" id="1314781"/>
    <lineage>
        <taxon>Eukaryota</taxon>
        <taxon>Fungi</taxon>
        <taxon>Dikarya</taxon>
        <taxon>Basidiomycota</taxon>
        <taxon>Agaricomycotina</taxon>
        <taxon>Agaricomycetes</taxon>
        <taxon>Auriculariales</taxon>
        <taxon>Exidiaceae</taxon>
        <taxon>Exidia</taxon>
    </lineage>
</organism>
<dbReference type="InParanoid" id="A0A165EMU0"/>
<sequence>MTELSDRGPWKPHELRQTTHSASAYQQFHFPRSTSNAAMATARQIFHCPKRAGDVYKEPSTGNRQHIKSPTALPHALPAPAPASLSPHHSTPHHCYHGLHERSPRLSTDQQGVEHQIRSHRDARRWDQHTTLPTPLARLALDKEQAKGREGSYHCVAPLVRWADGHASYPPRRPARRYLDPREHRGWSSGEERC</sequence>
<feature type="compositionally biased region" description="Basic and acidic residues" evidence="1">
    <location>
        <begin position="115"/>
        <end position="128"/>
    </location>
</feature>
<accession>A0A165EMU0</accession>
<evidence type="ECO:0000256" key="1">
    <source>
        <dbReference type="SAM" id="MobiDB-lite"/>
    </source>
</evidence>
<name>A0A165EMU0_EXIGL</name>
<feature type="compositionally biased region" description="Low complexity" evidence="1">
    <location>
        <begin position="69"/>
        <end position="89"/>
    </location>
</feature>
<protein>
    <submittedName>
        <fullName evidence="2">Uncharacterized protein</fullName>
    </submittedName>
</protein>
<gene>
    <name evidence="2" type="ORF">EXIGLDRAFT_840103</name>
</gene>
<feature type="region of interest" description="Disordered" evidence="1">
    <location>
        <begin position="53"/>
        <end position="130"/>
    </location>
</feature>
<proteinExistence type="predicted"/>
<evidence type="ECO:0000313" key="3">
    <source>
        <dbReference type="Proteomes" id="UP000077266"/>
    </source>
</evidence>